<dbReference type="CDD" id="cd06257">
    <property type="entry name" value="DnaJ"/>
    <property type="match status" value="1"/>
</dbReference>
<name>A0A7S3R4G2_DUNTE</name>
<feature type="compositionally biased region" description="Basic residues" evidence="1">
    <location>
        <begin position="290"/>
        <end position="300"/>
    </location>
</feature>
<dbReference type="InterPro" id="IPR036869">
    <property type="entry name" value="J_dom_sf"/>
</dbReference>
<feature type="compositionally biased region" description="Polar residues" evidence="1">
    <location>
        <begin position="267"/>
        <end position="287"/>
    </location>
</feature>
<feature type="domain" description="J" evidence="2">
    <location>
        <begin position="62"/>
        <end position="127"/>
    </location>
</feature>
<dbReference type="GO" id="GO:0042026">
    <property type="term" value="P:protein refolding"/>
    <property type="evidence" value="ECO:0007669"/>
    <property type="project" value="TreeGrafter"/>
</dbReference>
<dbReference type="AlphaFoldDB" id="A0A7S3R4G2"/>
<feature type="region of interest" description="Disordered" evidence="1">
    <location>
        <begin position="150"/>
        <end position="306"/>
    </location>
</feature>
<evidence type="ECO:0000313" key="3">
    <source>
        <dbReference type="EMBL" id="CAE0502318.1"/>
    </source>
</evidence>
<dbReference type="EMBL" id="HBIP01028776">
    <property type="protein sequence ID" value="CAE0502318.1"/>
    <property type="molecule type" value="Transcribed_RNA"/>
</dbReference>
<gene>
    <name evidence="3" type="ORF">DTER00134_LOCUS17391</name>
</gene>
<feature type="compositionally biased region" description="Low complexity" evidence="1">
    <location>
        <begin position="194"/>
        <end position="223"/>
    </location>
</feature>
<dbReference type="InterPro" id="IPR001623">
    <property type="entry name" value="DnaJ_domain"/>
</dbReference>
<dbReference type="PRINTS" id="PR00625">
    <property type="entry name" value="JDOMAIN"/>
</dbReference>
<dbReference type="PANTHER" id="PTHR43096">
    <property type="entry name" value="DNAJ HOMOLOG 1, MITOCHONDRIAL-RELATED"/>
    <property type="match status" value="1"/>
</dbReference>
<dbReference type="GO" id="GO:0051082">
    <property type="term" value="F:unfolded protein binding"/>
    <property type="evidence" value="ECO:0007669"/>
    <property type="project" value="TreeGrafter"/>
</dbReference>
<dbReference type="SUPFAM" id="SSF46565">
    <property type="entry name" value="Chaperone J-domain"/>
    <property type="match status" value="1"/>
</dbReference>
<organism evidence="3">
    <name type="scientific">Dunaliella tertiolecta</name>
    <name type="common">Green alga</name>
    <dbReference type="NCBI Taxonomy" id="3047"/>
    <lineage>
        <taxon>Eukaryota</taxon>
        <taxon>Viridiplantae</taxon>
        <taxon>Chlorophyta</taxon>
        <taxon>core chlorophytes</taxon>
        <taxon>Chlorophyceae</taxon>
        <taxon>CS clade</taxon>
        <taxon>Chlamydomonadales</taxon>
        <taxon>Dunaliellaceae</taxon>
        <taxon>Dunaliella</taxon>
    </lineage>
</organism>
<evidence type="ECO:0000256" key="1">
    <source>
        <dbReference type="SAM" id="MobiDB-lite"/>
    </source>
</evidence>
<proteinExistence type="predicted"/>
<accession>A0A7S3R4G2</accession>
<dbReference type="GO" id="GO:0005737">
    <property type="term" value="C:cytoplasm"/>
    <property type="evidence" value="ECO:0007669"/>
    <property type="project" value="TreeGrafter"/>
</dbReference>
<dbReference type="Gene3D" id="1.10.287.110">
    <property type="entry name" value="DnaJ domain"/>
    <property type="match status" value="1"/>
</dbReference>
<sequence length="306" mass="33501">MQLLSGSGRCWKGGGCEDQRITRFSPKQQKLVNGVPLRQPGGGLRRMQAGAMAGQSSWSFTCPYEALGLDPGADESSIKRAYRLKCKQFHPDLNKAENAEVKFISIGEAYEFLMNRTRGKELGDGSMTSGNSSAFHDWYWTFRMSRTWDKQQKAGPSRAAGPAGFASQPESKQELQGQIAGLRQRAAFRRRRSSVPSAAGVSSAEAENSSSSSNSNTEASAQSTWAAASGHVPDTEQLQQQQQPLEPVHFYADLPSDSGDPMPQASEGATRQQRFVGNNRQQLSGQLTGMKRKALLKRRMHDAQAQ</sequence>
<evidence type="ECO:0000259" key="2">
    <source>
        <dbReference type="PROSITE" id="PS50076"/>
    </source>
</evidence>
<protein>
    <recommendedName>
        <fullName evidence="2">J domain-containing protein</fullName>
    </recommendedName>
</protein>
<dbReference type="PANTHER" id="PTHR43096:SF58">
    <property type="entry name" value="CHAPERONE DNAJ-DOMAIN SUPERFAMILY PROTEIN"/>
    <property type="match status" value="1"/>
</dbReference>
<dbReference type="SMART" id="SM00271">
    <property type="entry name" value="DnaJ"/>
    <property type="match status" value="1"/>
</dbReference>
<feature type="compositionally biased region" description="Low complexity" evidence="1">
    <location>
        <begin position="236"/>
        <end position="247"/>
    </location>
</feature>
<dbReference type="Pfam" id="PF00226">
    <property type="entry name" value="DnaJ"/>
    <property type="match status" value="1"/>
</dbReference>
<reference evidence="3" key="1">
    <citation type="submission" date="2021-01" db="EMBL/GenBank/DDBJ databases">
        <authorList>
            <person name="Corre E."/>
            <person name="Pelletier E."/>
            <person name="Niang G."/>
            <person name="Scheremetjew M."/>
            <person name="Finn R."/>
            <person name="Kale V."/>
            <person name="Holt S."/>
            <person name="Cochrane G."/>
            <person name="Meng A."/>
            <person name="Brown T."/>
            <person name="Cohen L."/>
        </authorList>
    </citation>
    <scope>NUCLEOTIDE SEQUENCE</scope>
    <source>
        <strain evidence="3">CCMP1320</strain>
    </source>
</reference>
<dbReference type="PROSITE" id="PS50076">
    <property type="entry name" value="DNAJ_2"/>
    <property type="match status" value="1"/>
</dbReference>